<dbReference type="EMBL" id="BLXT01007969">
    <property type="protein sequence ID" value="GFO44579.1"/>
    <property type="molecule type" value="Genomic_DNA"/>
</dbReference>
<proteinExistence type="predicted"/>
<keyword evidence="3" id="KW-1185">Reference proteome</keyword>
<organism evidence="2 3">
    <name type="scientific">Plakobranchus ocellatus</name>
    <dbReference type="NCBI Taxonomy" id="259542"/>
    <lineage>
        <taxon>Eukaryota</taxon>
        <taxon>Metazoa</taxon>
        <taxon>Spiralia</taxon>
        <taxon>Lophotrochozoa</taxon>
        <taxon>Mollusca</taxon>
        <taxon>Gastropoda</taxon>
        <taxon>Heterobranchia</taxon>
        <taxon>Euthyneura</taxon>
        <taxon>Panpulmonata</taxon>
        <taxon>Sacoglossa</taxon>
        <taxon>Placobranchoidea</taxon>
        <taxon>Plakobranchidae</taxon>
        <taxon>Plakobranchus</taxon>
    </lineage>
</organism>
<evidence type="ECO:0000313" key="2">
    <source>
        <dbReference type="EMBL" id="GFO44579.1"/>
    </source>
</evidence>
<dbReference type="AlphaFoldDB" id="A0AAV4DKM3"/>
<feature type="compositionally biased region" description="Basic and acidic residues" evidence="1">
    <location>
        <begin position="22"/>
        <end position="51"/>
    </location>
</feature>
<sequence>MDSKWEERRTGRWRGYGLRVGGDTEREWEERRTMCGRKHDESEVRRESERKERRRDRAAKRGRDGKRKGGETGHREGGETDSEWEERQTVSNRRDGQRLKGDTDCE</sequence>
<evidence type="ECO:0000256" key="1">
    <source>
        <dbReference type="SAM" id="MobiDB-lite"/>
    </source>
</evidence>
<gene>
    <name evidence="2" type="ORF">PoB_007108400</name>
</gene>
<reference evidence="2 3" key="1">
    <citation type="journal article" date="2021" name="Elife">
        <title>Chloroplast acquisition without the gene transfer in kleptoplastic sea slugs, Plakobranchus ocellatus.</title>
        <authorList>
            <person name="Maeda T."/>
            <person name="Takahashi S."/>
            <person name="Yoshida T."/>
            <person name="Shimamura S."/>
            <person name="Takaki Y."/>
            <person name="Nagai Y."/>
            <person name="Toyoda A."/>
            <person name="Suzuki Y."/>
            <person name="Arimoto A."/>
            <person name="Ishii H."/>
            <person name="Satoh N."/>
            <person name="Nishiyama T."/>
            <person name="Hasebe M."/>
            <person name="Maruyama T."/>
            <person name="Minagawa J."/>
            <person name="Obokata J."/>
            <person name="Shigenobu S."/>
        </authorList>
    </citation>
    <scope>NUCLEOTIDE SEQUENCE [LARGE SCALE GENOMIC DNA]</scope>
</reference>
<comment type="caution">
    <text evidence="2">The sequence shown here is derived from an EMBL/GenBank/DDBJ whole genome shotgun (WGS) entry which is preliminary data.</text>
</comment>
<feature type="compositionally biased region" description="Basic and acidic residues" evidence="1">
    <location>
        <begin position="85"/>
        <end position="106"/>
    </location>
</feature>
<feature type="compositionally biased region" description="Basic and acidic residues" evidence="1">
    <location>
        <begin position="59"/>
        <end position="78"/>
    </location>
</feature>
<feature type="region of interest" description="Disordered" evidence="1">
    <location>
        <begin position="1"/>
        <end position="106"/>
    </location>
</feature>
<feature type="compositionally biased region" description="Basic and acidic residues" evidence="1">
    <location>
        <begin position="1"/>
        <end position="10"/>
    </location>
</feature>
<accession>A0AAV4DKM3</accession>
<name>A0AAV4DKM3_9GAST</name>
<protein>
    <submittedName>
        <fullName evidence="2">Uncharacterized protein</fullName>
    </submittedName>
</protein>
<evidence type="ECO:0000313" key="3">
    <source>
        <dbReference type="Proteomes" id="UP000735302"/>
    </source>
</evidence>
<dbReference type="Proteomes" id="UP000735302">
    <property type="component" value="Unassembled WGS sequence"/>
</dbReference>